<name>A0ABD5PRS0_9EURY</name>
<comment type="caution">
    <text evidence="2">The sequence shown here is derived from an EMBL/GenBank/DDBJ whole genome shotgun (WGS) entry which is preliminary data.</text>
</comment>
<feature type="domain" description="HVO-0163 N-terminal HTH" evidence="1">
    <location>
        <begin position="2"/>
        <end position="71"/>
    </location>
</feature>
<proteinExistence type="predicted"/>
<dbReference type="InterPro" id="IPR056504">
    <property type="entry name" value="HTH_HVO_0163_N"/>
</dbReference>
<dbReference type="CDD" id="cd00090">
    <property type="entry name" value="HTH_ARSR"/>
    <property type="match status" value="1"/>
</dbReference>
<dbReference type="RefSeq" id="WP_250140078.1">
    <property type="nucleotide sequence ID" value="NZ_JALIQP010000002.1"/>
</dbReference>
<accession>A0ABD5PRS0</accession>
<dbReference type="Pfam" id="PF24266">
    <property type="entry name" value="HTH_HVO_0163_N"/>
    <property type="match status" value="1"/>
</dbReference>
<dbReference type="SUPFAM" id="SSF46785">
    <property type="entry name" value="Winged helix' DNA-binding domain"/>
    <property type="match status" value="2"/>
</dbReference>
<gene>
    <name evidence="2" type="ORF">ACFO5R_15040</name>
</gene>
<evidence type="ECO:0000259" key="1">
    <source>
        <dbReference type="Pfam" id="PF24266"/>
    </source>
</evidence>
<dbReference type="InterPro" id="IPR036390">
    <property type="entry name" value="WH_DNA-bd_sf"/>
</dbReference>
<keyword evidence="3" id="KW-1185">Reference proteome</keyword>
<dbReference type="Proteomes" id="UP001595898">
    <property type="component" value="Unassembled WGS sequence"/>
</dbReference>
<dbReference type="Gene3D" id="1.10.10.10">
    <property type="entry name" value="Winged helix-like DNA-binding domain superfamily/Winged helix DNA-binding domain"/>
    <property type="match status" value="2"/>
</dbReference>
<protein>
    <submittedName>
        <fullName evidence="2">Winged helix-turn-helix transcriptional regulator</fullName>
    </submittedName>
</protein>
<dbReference type="PANTHER" id="PTHR36216">
    <property type="entry name" value="TRANSCRIPTIONAL REGULATOR, TRMB"/>
    <property type="match status" value="1"/>
</dbReference>
<dbReference type="Pfam" id="PF12840">
    <property type="entry name" value="HTH_20"/>
    <property type="match status" value="1"/>
</dbReference>
<organism evidence="2 3">
    <name type="scientific">Halosolutus amylolyticus</name>
    <dbReference type="NCBI Taxonomy" id="2932267"/>
    <lineage>
        <taxon>Archaea</taxon>
        <taxon>Methanobacteriati</taxon>
        <taxon>Methanobacteriota</taxon>
        <taxon>Stenosarchaea group</taxon>
        <taxon>Halobacteria</taxon>
        <taxon>Halobacteriales</taxon>
        <taxon>Natrialbaceae</taxon>
        <taxon>Halosolutus</taxon>
    </lineage>
</organism>
<evidence type="ECO:0000313" key="2">
    <source>
        <dbReference type="EMBL" id="MFC4543244.1"/>
    </source>
</evidence>
<reference evidence="2 3" key="1">
    <citation type="journal article" date="2019" name="Int. J. Syst. Evol. Microbiol.">
        <title>The Global Catalogue of Microorganisms (GCM) 10K type strain sequencing project: providing services to taxonomists for standard genome sequencing and annotation.</title>
        <authorList>
            <consortium name="The Broad Institute Genomics Platform"/>
            <consortium name="The Broad Institute Genome Sequencing Center for Infectious Disease"/>
            <person name="Wu L."/>
            <person name="Ma J."/>
        </authorList>
    </citation>
    <scope>NUCLEOTIDE SEQUENCE [LARGE SCALE GENOMIC DNA]</scope>
    <source>
        <strain evidence="2 3">WLHS5</strain>
    </source>
</reference>
<dbReference type="InterPro" id="IPR011991">
    <property type="entry name" value="ArsR-like_HTH"/>
</dbReference>
<dbReference type="EMBL" id="JBHSFA010000007">
    <property type="protein sequence ID" value="MFC4543244.1"/>
    <property type="molecule type" value="Genomic_DNA"/>
</dbReference>
<dbReference type="AlphaFoldDB" id="A0ABD5PRS0"/>
<dbReference type="InterPro" id="IPR036388">
    <property type="entry name" value="WH-like_DNA-bd_sf"/>
</dbReference>
<evidence type="ECO:0000313" key="3">
    <source>
        <dbReference type="Proteomes" id="UP001595898"/>
    </source>
</evidence>
<sequence length="181" mass="21116">MSETRRQIRDRIHANAGVHFNELVRRSEFAPGQVQYHVRRLLDADELVRNEFYGQTHYYPPSYDPWERAALALFRRETAREVVVYLIEHEPVDPATVADDLDIARSTLEYHLDRLVEHDVVEKRYDDRNRVSLRLANPDRTAPLLSEVEPTVPDRLVDRFSRLVDGLLENAPEADRATEAD</sequence>
<dbReference type="PANTHER" id="PTHR36216:SF1">
    <property type="entry name" value="HTH ARSR-TYPE DOMAIN-CONTAINING PROTEIN"/>
    <property type="match status" value="1"/>
</dbReference>